<dbReference type="InterPro" id="IPR043129">
    <property type="entry name" value="ATPase_NBD"/>
</dbReference>
<evidence type="ECO:0008006" key="4">
    <source>
        <dbReference type="Google" id="ProtNLM"/>
    </source>
</evidence>
<dbReference type="PANTHER" id="PTHR14187:SF82">
    <property type="entry name" value="FAMILY CHAPERONE, PUTATIVE (AFU_ORTHOLOGUE AFUA_7G08575)-RELATED"/>
    <property type="match status" value="1"/>
</dbReference>
<gene>
    <name evidence="2" type="ORF">EK21DRAFT_92036</name>
</gene>
<feature type="compositionally biased region" description="Polar residues" evidence="1">
    <location>
        <begin position="21"/>
        <end position="35"/>
    </location>
</feature>
<evidence type="ECO:0000313" key="2">
    <source>
        <dbReference type="EMBL" id="KAF2026788.1"/>
    </source>
</evidence>
<dbReference type="SUPFAM" id="SSF53067">
    <property type="entry name" value="Actin-like ATPase domain"/>
    <property type="match status" value="2"/>
</dbReference>
<evidence type="ECO:0000313" key="3">
    <source>
        <dbReference type="Proteomes" id="UP000799777"/>
    </source>
</evidence>
<dbReference type="EMBL" id="ML978236">
    <property type="protein sequence ID" value="KAF2026788.1"/>
    <property type="molecule type" value="Genomic_DNA"/>
</dbReference>
<feature type="region of interest" description="Disordered" evidence="1">
    <location>
        <begin position="1"/>
        <end position="36"/>
    </location>
</feature>
<dbReference type="Proteomes" id="UP000799777">
    <property type="component" value="Unassembled WGS sequence"/>
</dbReference>
<comment type="caution">
    <text evidence="2">The sequence shown here is derived from an EMBL/GenBank/DDBJ whole genome shotgun (WGS) entry which is preliminary data.</text>
</comment>
<keyword evidence="3" id="KW-1185">Reference proteome</keyword>
<dbReference type="CDD" id="cd10170">
    <property type="entry name" value="ASKHA_NBD_HSP70"/>
    <property type="match status" value="1"/>
</dbReference>
<name>A0A9P4H1T5_9PLEO</name>
<dbReference type="AlphaFoldDB" id="A0A9P4H1T5"/>
<sequence>MDRPRPPPPPSIPTGRSSGSVPQLASPTVNGSSTREIQETRLIIGLDYGTTFTGIAYATPSGTRCKLSEITVMKDWGAQMLNQGKVPSAISYSRPSEEMEQQWGSSLSPNAVSMVHTKLELGIQDVLGELDMTLQVLDGMKNLSFVDMMAANGQDDLPAYSHKAPEEIVTDYLTKVFERLDEAVEEFTDAFRRHTATDLVVTIPTDWSYMAINSTYRALSRAGFNRANFPRLQEVMFVTESEAAAHYVARFYRDERGQEFLKENQYFVLCDAGGGTVDVVSYMVKKLHPVLQLEQVGKPTGKKCGSIFINRTFLKWLRDRLGEHHYRQLDPNLDIDKDAFHASESPAMRYLMQKFDERKQGFDRDTGDVYIDLPAPLDDLIIPGIVDQGQMIIPRDLMEWFFDICIGDVVGMIKYHMDKVEERGALPKNLFLVGGFGASDYLQQQIELTLKLWKIKFRTPEESWTAIVRGAVVCGIEKGNITNMKRSTYCRHSYAICLDELFSEHAHAKGDLVETKQNKYAQSQLIWLLNEGDIVLADQPRRVEREFDIEFPRSRSGTIPFPIYRHTMSEEEERPTRFKNARDELEPACTLEINLSRIVRDCEKNRGWGLTATMCKTTLKLDMILDWDVLGASLDWKGTTLSRANVEY</sequence>
<protein>
    <recommendedName>
        <fullName evidence="4">Actin-like ATPase domain-containing protein</fullName>
    </recommendedName>
</protein>
<dbReference type="Gene3D" id="3.30.420.40">
    <property type="match status" value="1"/>
</dbReference>
<accession>A0A9P4H1T5</accession>
<evidence type="ECO:0000256" key="1">
    <source>
        <dbReference type="SAM" id="MobiDB-lite"/>
    </source>
</evidence>
<feature type="compositionally biased region" description="Pro residues" evidence="1">
    <location>
        <begin position="1"/>
        <end position="12"/>
    </location>
</feature>
<dbReference type="PANTHER" id="PTHR14187">
    <property type="entry name" value="ALPHA KINASE/ELONGATION FACTOR 2 KINASE"/>
    <property type="match status" value="1"/>
</dbReference>
<dbReference type="OrthoDB" id="2963168at2759"/>
<proteinExistence type="predicted"/>
<organism evidence="2 3">
    <name type="scientific">Setomelanomma holmii</name>
    <dbReference type="NCBI Taxonomy" id="210430"/>
    <lineage>
        <taxon>Eukaryota</taxon>
        <taxon>Fungi</taxon>
        <taxon>Dikarya</taxon>
        <taxon>Ascomycota</taxon>
        <taxon>Pezizomycotina</taxon>
        <taxon>Dothideomycetes</taxon>
        <taxon>Pleosporomycetidae</taxon>
        <taxon>Pleosporales</taxon>
        <taxon>Pleosporineae</taxon>
        <taxon>Phaeosphaeriaceae</taxon>
        <taxon>Setomelanomma</taxon>
    </lineage>
</organism>
<reference evidence="2" key="1">
    <citation type="journal article" date="2020" name="Stud. Mycol.">
        <title>101 Dothideomycetes genomes: a test case for predicting lifestyles and emergence of pathogens.</title>
        <authorList>
            <person name="Haridas S."/>
            <person name="Albert R."/>
            <person name="Binder M."/>
            <person name="Bloem J."/>
            <person name="Labutti K."/>
            <person name="Salamov A."/>
            <person name="Andreopoulos B."/>
            <person name="Baker S."/>
            <person name="Barry K."/>
            <person name="Bills G."/>
            <person name="Bluhm B."/>
            <person name="Cannon C."/>
            <person name="Castanera R."/>
            <person name="Culley D."/>
            <person name="Daum C."/>
            <person name="Ezra D."/>
            <person name="Gonzalez J."/>
            <person name="Henrissat B."/>
            <person name="Kuo A."/>
            <person name="Liang C."/>
            <person name="Lipzen A."/>
            <person name="Lutzoni F."/>
            <person name="Magnuson J."/>
            <person name="Mondo S."/>
            <person name="Nolan M."/>
            <person name="Ohm R."/>
            <person name="Pangilinan J."/>
            <person name="Park H.-J."/>
            <person name="Ramirez L."/>
            <person name="Alfaro M."/>
            <person name="Sun H."/>
            <person name="Tritt A."/>
            <person name="Yoshinaga Y."/>
            <person name="Zwiers L.-H."/>
            <person name="Turgeon B."/>
            <person name="Goodwin S."/>
            <person name="Spatafora J."/>
            <person name="Crous P."/>
            <person name="Grigoriev I."/>
        </authorList>
    </citation>
    <scope>NUCLEOTIDE SEQUENCE</scope>
    <source>
        <strain evidence="2">CBS 110217</strain>
    </source>
</reference>